<dbReference type="InParanoid" id="A0A0G4GWJ4"/>
<feature type="signal peptide" evidence="1">
    <location>
        <begin position="1"/>
        <end position="16"/>
    </location>
</feature>
<protein>
    <recommendedName>
        <fullName evidence="4">NADH:ubiquinone oxidoreductase intermediate-associated protein 30 domain-containing protein</fullName>
    </recommendedName>
</protein>
<dbReference type="AlphaFoldDB" id="A0A0G4GWJ4"/>
<feature type="chain" id="PRO_5005190751" description="NADH:ubiquinone oxidoreductase intermediate-associated protein 30 domain-containing protein" evidence="1">
    <location>
        <begin position="17"/>
        <end position="211"/>
    </location>
</feature>
<name>A0A0G4GWJ4_VITBC</name>
<gene>
    <name evidence="2" type="ORF">Vbra_18945</name>
</gene>
<evidence type="ECO:0000313" key="3">
    <source>
        <dbReference type="Proteomes" id="UP000041254"/>
    </source>
</evidence>
<keyword evidence="3" id="KW-1185">Reference proteome</keyword>
<accession>A0A0G4GWJ4</accession>
<reference evidence="2 3" key="1">
    <citation type="submission" date="2014-11" db="EMBL/GenBank/DDBJ databases">
        <authorList>
            <person name="Zhu J."/>
            <person name="Qi W."/>
            <person name="Song R."/>
        </authorList>
    </citation>
    <scope>NUCLEOTIDE SEQUENCE [LARGE SCALE GENOMIC DNA]</scope>
</reference>
<proteinExistence type="predicted"/>
<evidence type="ECO:0008006" key="4">
    <source>
        <dbReference type="Google" id="ProtNLM"/>
    </source>
</evidence>
<dbReference type="VEuPathDB" id="CryptoDB:Vbra_18945"/>
<organism evidence="2 3">
    <name type="scientific">Vitrella brassicaformis (strain CCMP3155)</name>
    <dbReference type="NCBI Taxonomy" id="1169540"/>
    <lineage>
        <taxon>Eukaryota</taxon>
        <taxon>Sar</taxon>
        <taxon>Alveolata</taxon>
        <taxon>Colpodellida</taxon>
        <taxon>Vitrellaceae</taxon>
        <taxon>Vitrella</taxon>
    </lineage>
</organism>
<evidence type="ECO:0000313" key="2">
    <source>
        <dbReference type="EMBL" id="CEM35374.1"/>
    </source>
</evidence>
<dbReference type="Proteomes" id="UP000041254">
    <property type="component" value="Unassembled WGS sequence"/>
</dbReference>
<sequence>MRSVLVPFLWPAVSLAARTAFISGVVSMAVPPAASLPLNDLQWTLTSDGTARQGGRSMGEVTNTATGVRISGSLEALPSDTLGPVAFVIGRATLPEGFLANCVQLTVTVTDKTAGQFLLYLYPEQLRGQSNYIAKFMTPGEAKDTVASVRLDAFEGQRRGKPEALPALESVKGSIEGIGIGITRSVQPADLKAIVPLQFAIEVSDLSCGGN</sequence>
<evidence type="ECO:0000256" key="1">
    <source>
        <dbReference type="SAM" id="SignalP"/>
    </source>
</evidence>
<keyword evidence="1" id="KW-0732">Signal</keyword>
<dbReference type="EMBL" id="CDMY01000850">
    <property type="protein sequence ID" value="CEM35374.1"/>
    <property type="molecule type" value="Genomic_DNA"/>
</dbReference>